<evidence type="ECO:0000313" key="2">
    <source>
        <dbReference type="Proteomes" id="UP000676565"/>
    </source>
</evidence>
<sequence>MHLPAGPHAGDLKWYAVQFEFNRGFLQWARAYSYHVTERLRGPLLAEQPLAAVRLFH</sequence>
<accession>A0ABS5BT77</accession>
<organism evidence="1 2">
    <name type="scientific">Gemmata palustris</name>
    <dbReference type="NCBI Taxonomy" id="2822762"/>
    <lineage>
        <taxon>Bacteria</taxon>
        <taxon>Pseudomonadati</taxon>
        <taxon>Planctomycetota</taxon>
        <taxon>Planctomycetia</taxon>
        <taxon>Gemmatales</taxon>
        <taxon>Gemmataceae</taxon>
        <taxon>Gemmata</taxon>
    </lineage>
</organism>
<dbReference type="RefSeq" id="WP_210655509.1">
    <property type="nucleotide sequence ID" value="NZ_JAGKQQ010000001.1"/>
</dbReference>
<proteinExistence type="predicted"/>
<reference evidence="1 2" key="1">
    <citation type="submission" date="2021-04" db="EMBL/GenBank/DDBJ databases">
        <authorList>
            <person name="Ivanova A."/>
        </authorList>
    </citation>
    <scope>NUCLEOTIDE SEQUENCE [LARGE SCALE GENOMIC DNA]</scope>
    <source>
        <strain evidence="1 2">G18</strain>
    </source>
</reference>
<dbReference type="EMBL" id="JAGKQQ010000001">
    <property type="protein sequence ID" value="MBP3956927.1"/>
    <property type="molecule type" value="Genomic_DNA"/>
</dbReference>
<evidence type="ECO:0000313" key="1">
    <source>
        <dbReference type="EMBL" id="MBP3956927.1"/>
    </source>
</evidence>
<comment type="caution">
    <text evidence="1">The sequence shown here is derived from an EMBL/GenBank/DDBJ whole genome shotgun (WGS) entry which is preliminary data.</text>
</comment>
<name>A0ABS5BT77_9BACT</name>
<keyword evidence="2" id="KW-1185">Reference proteome</keyword>
<gene>
    <name evidence="1" type="ORF">J8F10_16775</name>
</gene>
<protein>
    <submittedName>
        <fullName evidence="1">Uncharacterized protein</fullName>
    </submittedName>
</protein>
<dbReference type="Proteomes" id="UP000676565">
    <property type="component" value="Unassembled WGS sequence"/>
</dbReference>